<dbReference type="CDD" id="cd00093">
    <property type="entry name" value="HTH_XRE"/>
    <property type="match status" value="1"/>
</dbReference>
<evidence type="ECO:0000313" key="2">
    <source>
        <dbReference type="EMBL" id="SDN68223.1"/>
    </source>
</evidence>
<gene>
    <name evidence="2" type="ORF">SAMN05192530_101726</name>
</gene>
<evidence type="ECO:0000259" key="1">
    <source>
        <dbReference type="PROSITE" id="PS50943"/>
    </source>
</evidence>
<name>A0A1H0DDH5_9HYPH</name>
<dbReference type="Proteomes" id="UP000198793">
    <property type="component" value="Unassembled WGS sequence"/>
</dbReference>
<dbReference type="EMBL" id="FNIT01000001">
    <property type="protein sequence ID" value="SDN68223.1"/>
    <property type="molecule type" value="Genomic_DNA"/>
</dbReference>
<feature type="domain" description="HTH cro/C1-type" evidence="1">
    <location>
        <begin position="1"/>
        <end position="44"/>
    </location>
</feature>
<accession>A0A1H0DDH5</accession>
<dbReference type="Gene3D" id="1.10.260.40">
    <property type="entry name" value="lambda repressor-like DNA-binding domains"/>
    <property type="match status" value="1"/>
</dbReference>
<evidence type="ECO:0000313" key="3">
    <source>
        <dbReference type="Proteomes" id="UP000198793"/>
    </source>
</evidence>
<dbReference type="InterPro" id="IPR001387">
    <property type="entry name" value="Cro/C1-type_HTH"/>
</dbReference>
<dbReference type="GO" id="GO:0003677">
    <property type="term" value="F:DNA binding"/>
    <property type="evidence" value="ECO:0007669"/>
    <property type="project" value="InterPro"/>
</dbReference>
<organism evidence="2 3">
    <name type="scientific">Aureimonas jatrophae</name>
    <dbReference type="NCBI Taxonomy" id="1166073"/>
    <lineage>
        <taxon>Bacteria</taxon>
        <taxon>Pseudomonadati</taxon>
        <taxon>Pseudomonadota</taxon>
        <taxon>Alphaproteobacteria</taxon>
        <taxon>Hyphomicrobiales</taxon>
        <taxon>Aurantimonadaceae</taxon>
        <taxon>Aureimonas</taxon>
    </lineage>
</organism>
<dbReference type="PROSITE" id="PS50943">
    <property type="entry name" value="HTH_CROC1"/>
    <property type="match status" value="1"/>
</dbReference>
<proteinExistence type="predicted"/>
<reference evidence="2 3" key="1">
    <citation type="submission" date="2016-10" db="EMBL/GenBank/DDBJ databases">
        <authorList>
            <person name="de Groot N.N."/>
        </authorList>
    </citation>
    <scope>NUCLEOTIDE SEQUENCE [LARGE SCALE GENOMIC DNA]</scope>
    <source>
        <strain evidence="3">L7-484,KACC 16230,DSM 25025</strain>
    </source>
</reference>
<dbReference type="AlphaFoldDB" id="A0A1H0DDH5"/>
<dbReference type="SUPFAM" id="SSF47413">
    <property type="entry name" value="lambda repressor-like DNA-binding domains"/>
    <property type="match status" value="1"/>
</dbReference>
<dbReference type="InterPro" id="IPR010982">
    <property type="entry name" value="Lambda_DNA-bd_dom_sf"/>
</dbReference>
<dbReference type="STRING" id="1166073.SAMN05192530_101726"/>
<sequence length="100" mass="11095">MAQLGHAVGVSYQQIQKYEVGDSRMSAATLYRLARVLDVPLIVFFQDADSGRATEALIDDEIMRLMSAIERIPDTDVRLSLRRLLACLGDGDGWSPNSRP</sequence>
<protein>
    <submittedName>
        <fullName evidence="2">Transcriptional regulator, contains XRE-family HTH domain</fullName>
    </submittedName>
</protein>
<dbReference type="Pfam" id="PF01381">
    <property type="entry name" value="HTH_3"/>
    <property type="match status" value="1"/>
</dbReference>
<keyword evidence="3" id="KW-1185">Reference proteome</keyword>